<evidence type="ECO:0000313" key="7">
    <source>
        <dbReference type="Proteomes" id="UP000199527"/>
    </source>
</evidence>
<feature type="transmembrane region" description="Helical" evidence="5">
    <location>
        <begin position="48"/>
        <end position="66"/>
    </location>
</feature>
<evidence type="ECO:0000256" key="2">
    <source>
        <dbReference type="ARBA" id="ARBA00022692"/>
    </source>
</evidence>
<evidence type="ECO:0000313" key="6">
    <source>
        <dbReference type="EMBL" id="SDJ50508.1"/>
    </source>
</evidence>
<keyword evidence="3 5" id="KW-1133">Transmembrane helix</keyword>
<dbReference type="Proteomes" id="UP000199527">
    <property type="component" value="Unassembled WGS sequence"/>
</dbReference>
<dbReference type="InterPro" id="IPR032808">
    <property type="entry name" value="DoxX"/>
</dbReference>
<dbReference type="AlphaFoldDB" id="A0A1G8U9T5"/>
<evidence type="ECO:0000256" key="1">
    <source>
        <dbReference type="ARBA" id="ARBA00004141"/>
    </source>
</evidence>
<proteinExistence type="predicted"/>
<keyword evidence="2 5" id="KW-0812">Transmembrane</keyword>
<organism evidence="6 7">
    <name type="scientific">Ferrimonas sediminum</name>
    <dbReference type="NCBI Taxonomy" id="718193"/>
    <lineage>
        <taxon>Bacteria</taxon>
        <taxon>Pseudomonadati</taxon>
        <taxon>Pseudomonadota</taxon>
        <taxon>Gammaproteobacteria</taxon>
        <taxon>Alteromonadales</taxon>
        <taxon>Ferrimonadaceae</taxon>
        <taxon>Ferrimonas</taxon>
    </lineage>
</organism>
<dbReference type="Pfam" id="PF13564">
    <property type="entry name" value="DoxX_2"/>
    <property type="match status" value="1"/>
</dbReference>
<dbReference type="EMBL" id="FNEM01000009">
    <property type="protein sequence ID" value="SDJ50508.1"/>
    <property type="molecule type" value="Genomic_DNA"/>
</dbReference>
<evidence type="ECO:0000256" key="5">
    <source>
        <dbReference type="SAM" id="Phobius"/>
    </source>
</evidence>
<name>A0A1G8U9T5_9GAMM</name>
<comment type="subcellular location">
    <subcellularLocation>
        <location evidence="1">Membrane</location>
        <topology evidence="1">Multi-pass membrane protein</topology>
    </subcellularLocation>
</comment>
<keyword evidence="4 5" id="KW-0472">Membrane</keyword>
<feature type="transmembrane region" description="Helical" evidence="5">
    <location>
        <begin position="94"/>
        <end position="110"/>
    </location>
</feature>
<protein>
    <submittedName>
        <fullName evidence="6">DoxX-like family protein</fullName>
    </submittedName>
</protein>
<keyword evidence="7" id="KW-1185">Reference proteome</keyword>
<evidence type="ECO:0000256" key="3">
    <source>
        <dbReference type="ARBA" id="ARBA00022989"/>
    </source>
</evidence>
<reference evidence="7" key="1">
    <citation type="submission" date="2016-10" db="EMBL/GenBank/DDBJ databases">
        <authorList>
            <person name="Varghese N."/>
            <person name="Submissions S."/>
        </authorList>
    </citation>
    <scope>NUCLEOTIDE SEQUENCE [LARGE SCALE GENOMIC DNA]</scope>
    <source>
        <strain evidence="7">DSM 23317</strain>
    </source>
</reference>
<dbReference type="RefSeq" id="WP_245709930.1">
    <property type="nucleotide sequence ID" value="NZ_FNEM01000009.1"/>
</dbReference>
<accession>A0A1G8U9T5</accession>
<evidence type="ECO:0000256" key="4">
    <source>
        <dbReference type="ARBA" id="ARBA00023136"/>
    </source>
</evidence>
<gene>
    <name evidence="6" type="ORF">SAMN04488540_10919</name>
</gene>
<sequence>MTILTMGISVLLGLFFVLAGSVKLTGWQKQVFEIQLGYFRSYGLNRSAMAVVGGLELCGAALLGLYPAAGALLLAVVSAGALSFHLRFDTLKEGAGALITLMLSLALLLLV</sequence>
<dbReference type="GO" id="GO:0016020">
    <property type="term" value="C:membrane"/>
    <property type="evidence" value="ECO:0007669"/>
    <property type="project" value="UniProtKB-SubCell"/>
</dbReference>